<protein>
    <submittedName>
        <fullName evidence="6">(rape) hypothetical protein</fullName>
    </submittedName>
</protein>
<organism evidence="6">
    <name type="scientific">Brassica napus</name>
    <name type="common">Rape</name>
    <dbReference type="NCBI Taxonomy" id="3708"/>
    <lineage>
        <taxon>Eukaryota</taxon>
        <taxon>Viridiplantae</taxon>
        <taxon>Streptophyta</taxon>
        <taxon>Embryophyta</taxon>
        <taxon>Tracheophyta</taxon>
        <taxon>Spermatophyta</taxon>
        <taxon>Magnoliopsida</taxon>
        <taxon>eudicotyledons</taxon>
        <taxon>Gunneridae</taxon>
        <taxon>Pentapetalae</taxon>
        <taxon>rosids</taxon>
        <taxon>malvids</taxon>
        <taxon>Brassicales</taxon>
        <taxon>Brassicaceae</taxon>
        <taxon>Brassiceae</taxon>
        <taxon>Brassica</taxon>
    </lineage>
</organism>
<comment type="similarity">
    <text evidence="5">Belongs to the BI1 family.</text>
</comment>
<dbReference type="InterPro" id="IPR006214">
    <property type="entry name" value="Bax_inhibitor_1-related"/>
</dbReference>
<keyword evidence="4 5" id="KW-0472">Membrane</keyword>
<dbReference type="Proteomes" id="UP001295469">
    <property type="component" value="Chromosome C06"/>
</dbReference>
<feature type="transmembrane region" description="Helical" evidence="5">
    <location>
        <begin position="28"/>
        <end position="48"/>
    </location>
</feature>
<dbReference type="GO" id="GO:0016020">
    <property type="term" value="C:membrane"/>
    <property type="evidence" value="ECO:0007669"/>
    <property type="project" value="UniProtKB-SubCell"/>
</dbReference>
<accession>A0A816QJ87</accession>
<gene>
    <name evidence="6" type="ORF">DARMORV10_C06P38840.1</name>
</gene>
<dbReference type="PANTHER" id="PTHR23291:SF103">
    <property type="entry name" value="PROTEIN LIFEGUARD 3"/>
    <property type="match status" value="1"/>
</dbReference>
<keyword evidence="2 5" id="KW-0812">Transmembrane</keyword>
<feature type="transmembrane region" description="Helical" evidence="5">
    <location>
        <begin position="213"/>
        <end position="238"/>
    </location>
</feature>
<dbReference type="EMBL" id="HG994370">
    <property type="protein sequence ID" value="CAF2062462.1"/>
    <property type="molecule type" value="Genomic_DNA"/>
</dbReference>
<dbReference type="AlphaFoldDB" id="A0A816QJ87"/>
<name>A0A816QJ87_BRANA</name>
<evidence type="ECO:0000256" key="4">
    <source>
        <dbReference type="ARBA" id="ARBA00023136"/>
    </source>
</evidence>
<feature type="transmembrane region" description="Helical" evidence="5">
    <location>
        <begin position="244"/>
        <end position="264"/>
    </location>
</feature>
<proteinExistence type="inferred from homology"/>
<dbReference type="SMR" id="A0A816QJ87"/>
<evidence type="ECO:0000256" key="3">
    <source>
        <dbReference type="ARBA" id="ARBA00022989"/>
    </source>
</evidence>
<reference evidence="6" key="1">
    <citation type="submission" date="2021-01" db="EMBL/GenBank/DDBJ databases">
        <authorList>
            <consortium name="Genoscope - CEA"/>
            <person name="William W."/>
        </authorList>
    </citation>
    <scope>NUCLEOTIDE SEQUENCE</scope>
</reference>
<keyword evidence="3 5" id="KW-1133">Transmembrane helix</keyword>
<dbReference type="PANTHER" id="PTHR23291">
    <property type="entry name" value="BAX INHIBITOR-RELATED"/>
    <property type="match status" value="1"/>
</dbReference>
<evidence type="ECO:0000313" key="6">
    <source>
        <dbReference type="EMBL" id="CAF2062462.1"/>
    </source>
</evidence>
<sequence>MSSDLYASGVFECLYPLYYYHQKHPVNYLLLGLFTLALAFVVGLTCAFTNGKVILQSAILDKYLYNNPETTLDWKQMSKIVKGVVGVLFCQVWWRHPRVLRFSVWTCFFAFGETRAMAIANLGCDGYDLEEVEMVFKLGLLCSHSDPRARPSMRLVLQYLRGDMSLPELTPLDLSAGNGMNLGGREEFSGIAMSYSSSVFNGFTGVSSITDSLLLVGESAILTTVVVLSLTVYTFWAAKRGYDFNFLGPLLFGALIVLIIFAMIQVTPLTPNSMP</sequence>
<evidence type="ECO:0000256" key="1">
    <source>
        <dbReference type="ARBA" id="ARBA00004141"/>
    </source>
</evidence>
<comment type="subcellular location">
    <subcellularLocation>
        <location evidence="1">Membrane</location>
        <topology evidence="1">Multi-pass membrane protein</topology>
    </subcellularLocation>
</comment>
<evidence type="ECO:0000256" key="2">
    <source>
        <dbReference type="ARBA" id="ARBA00022692"/>
    </source>
</evidence>
<comment type="caution">
    <text evidence="5">Lacks conserved residue(s) required for the propagation of feature annotation.</text>
</comment>
<evidence type="ECO:0000256" key="5">
    <source>
        <dbReference type="RuleBase" id="RU004379"/>
    </source>
</evidence>